<dbReference type="VEuPathDB" id="FungiDB:BTJ68_13884"/>
<dbReference type="EMBL" id="QWIJ01000004">
    <property type="protein sequence ID" value="RMX90373.1"/>
    <property type="molecule type" value="Genomic_DNA"/>
</dbReference>
<protein>
    <recommendedName>
        <fullName evidence="2">DUF7918 domain-containing protein</fullName>
    </recommendedName>
</protein>
<dbReference type="PANTHER" id="PTHR36223">
    <property type="entry name" value="BETA-LACTAMASE-TYPE TRANSPEPTIDASE FOLD DOMAIN CONTAINING PROTEIN"/>
    <property type="match status" value="1"/>
</dbReference>
<evidence type="ECO:0000313" key="4">
    <source>
        <dbReference type="Proteomes" id="UP000281245"/>
    </source>
</evidence>
<feature type="domain" description="DUF7918" evidence="2">
    <location>
        <begin position="15"/>
        <end position="241"/>
    </location>
</feature>
<sequence>MSRTGDRMKIDGIEGLRVSIRVGGSDLHEYDDTTNQLDDPSNAVKYVEASSGSIFKVHTRIKRSGSRRLQSPSKADSLHCTVILDGRRITSVISRVNDQKDDYSQDIDGVTENHDGKFLRRSFQFAELTTNDGASKGFDVQRMKGLGEIRFEVRWCRAGKRVPDAGRSISGIRNTGPEAIPEKCLKGRAISSQAVLGVGKPCTGGSCIEATYPYGTQPFATYVFRYRSHRDLQIEGIIPRSPSPQPGIPLEERDPATLSAEEARELIRILRERHGGRIQVKDETRPEIRHDGVKRARSQMTGLEDDDDLMVLGEGRCSKRARGATDEVVDCIDLTDA</sequence>
<evidence type="ECO:0000259" key="2">
    <source>
        <dbReference type="Pfam" id="PF25534"/>
    </source>
</evidence>
<accession>A0A3M6XHP9</accession>
<evidence type="ECO:0000313" key="3">
    <source>
        <dbReference type="EMBL" id="RMX90373.1"/>
    </source>
</evidence>
<reference evidence="3 4" key="1">
    <citation type="journal article" date="2018" name="BMC Genomics">
        <title>Genomic evidence for intraspecific hybridization in a clonal and extremely halotolerant yeast.</title>
        <authorList>
            <person name="Gostincar C."/>
            <person name="Stajich J.E."/>
            <person name="Zupancic J."/>
            <person name="Zalar P."/>
            <person name="Gunde-Cimerman N."/>
        </authorList>
    </citation>
    <scope>NUCLEOTIDE SEQUENCE [LARGE SCALE GENOMIC DNA]</scope>
    <source>
        <strain evidence="3 4">EXF-6656</strain>
    </source>
</reference>
<proteinExistence type="predicted"/>
<dbReference type="PANTHER" id="PTHR36223:SF1">
    <property type="entry name" value="TRANSCRIPTION ELONGATION FACTOR EAF N-TERMINAL DOMAIN-CONTAINING PROTEIN"/>
    <property type="match status" value="1"/>
</dbReference>
<dbReference type="Proteomes" id="UP000281245">
    <property type="component" value="Unassembled WGS sequence"/>
</dbReference>
<feature type="region of interest" description="Disordered" evidence="1">
    <location>
        <begin position="237"/>
        <end position="257"/>
    </location>
</feature>
<dbReference type="InterPro" id="IPR057678">
    <property type="entry name" value="DUF7918"/>
</dbReference>
<name>A0A3M6XHP9_HORWE</name>
<gene>
    <name evidence="3" type="ORF">D0869_00193</name>
</gene>
<evidence type="ECO:0000256" key="1">
    <source>
        <dbReference type="SAM" id="MobiDB-lite"/>
    </source>
</evidence>
<organism evidence="3 4">
    <name type="scientific">Hortaea werneckii</name>
    <name type="common">Black yeast</name>
    <name type="synonym">Cladosporium werneckii</name>
    <dbReference type="NCBI Taxonomy" id="91943"/>
    <lineage>
        <taxon>Eukaryota</taxon>
        <taxon>Fungi</taxon>
        <taxon>Dikarya</taxon>
        <taxon>Ascomycota</taxon>
        <taxon>Pezizomycotina</taxon>
        <taxon>Dothideomycetes</taxon>
        <taxon>Dothideomycetidae</taxon>
        <taxon>Mycosphaerellales</taxon>
        <taxon>Teratosphaeriaceae</taxon>
        <taxon>Hortaea</taxon>
    </lineage>
</organism>
<comment type="caution">
    <text evidence="3">The sequence shown here is derived from an EMBL/GenBank/DDBJ whole genome shotgun (WGS) entry which is preliminary data.</text>
</comment>
<dbReference type="OrthoDB" id="3364132at2759"/>
<dbReference type="AlphaFoldDB" id="A0A3M6XHP9"/>
<dbReference type="Pfam" id="PF25534">
    <property type="entry name" value="DUF7918"/>
    <property type="match status" value="1"/>
</dbReference>